<evidence type="ECO:0000313" key="2">
    <source>
        <dbReference type="Proteomes" id="UP000800235"/>
    </source>
</evidence>
<protein>
    <submittedName>
        <fullName evidence="1">Uncharacterized protein</fullName>
    </submittedName>
</protein>
<organism evidence="1 2">
    <name type="scientific">Tothia fuscella</name>
    <dbReference type="NCBI Taxonomy" id="1048955"/>
    <lineage>
        <taxon>Eukaryota</taxon>
        <taxon>Fungi</taxon>
        <taxon>Dikarya</taxon>
        <taxon>Ascomycota</taxon>
        <taxon>Pezizomycotina</taxon>
        <taxon>Dothideomycetes</taxon>
        <taxon>Pleosporomycetidae</taxon>
        <taxon>Venturiales</taxon>
        <taxon>Cylindrosympodiaceae</taxon>
        <taxon>Tothia</taxon>
    </lineage>
</organism>
<reference evidence="1" key="1">
    <citation type="journal article" date="2020" name="Stud. Mycol.">
        <title>101 Dothideomycetes genomes: a test case for predicting lifestyles and emergence of pathogens.</title>
        <authorList>
            <person name="Haridas S."/>
            <person name="Albert R."/>
            <person name="Binder M."/>
            <person name="Bloem J."/>
            <person name="Labutti K."/>
            <person name="Salamov A."/>
            <person name="Andreopoulos B."/>
            <person name="Baker S."/>
            <person name="Barry K."/>
            <person name="Bills G."/>
            <person name="Bluhm B."/>
            <person name="Cannon C."/>
            <person name="Castanera R."/>
            <person name="Culley D."/>
            <person name="Daum C."/>
            <person name="Ezra D."/>
            <person name="Gonzalez J."/>
            <person name="Henrissat B."/>
            <person name="Kuo A."/>
            <person name="Liang C."/>
            <person name="Lipzen A."/>
            <person name="Lutzoni F."/>
            <person name="Magnuson J."/>
            <person name="Mondo S."/>
            <person name="Nolan M."/>
            <person name="Ohm R."/>
            <person name="Pangilinan J."/>
            <person name="Park H.-J."/>
            <person name="Ramirez L."/>
            <person name="Alfaro M."/>
            <person name="Sun H."/>
            <person name="Tritt A."/>
            <person name="Yoshinaga Y."/>
            <person name="Zwiers L.-H."/>
            <person name="Turgeon B."/>
            <person name="Goodwin S."/>
            <person name="Spatafora J."/>
            <person name="Crous P."/>
            <person name="Grigoriev I."/>
        </authorList>
    </citation>
    <scope>NUCLEOTIDE SEQUENCE</scope>
    <source>
        <strain evidence="1">CBS 130266</strain>
    </source>
</reference>
<sequence>MTTPTGTTLRGHPLRQEWMQVKNIINTNVGSAAIIAAIQTETIARTAIKYIIDLKDLLDEAQLVQRLSPTMATPIINLTPEQQALKYALQQKRQAIQRVWEFNERHLDTLDSFRDWSGGAQQRQQVFTGQMAQLLTQPAQNPRPASNFESFFYWMMGGKTNLNHMKEELGKMLHDLFVQQLMMAGDNAPTVLPIVLNPQNP</sequence>
<evidence type="ECO:0000313" key="1">
    <source>
        <dbReference type="EMBL" id="KAF2428320.1"/>
    </source>
</evidence>
<gene>
    <name evidence="1" type="ORF">EJ08DRAFT_651101</name>
</gene>
<comment type="caution">
    <text evidence="1">The sequence shown here is derived from an EMBL/GenBank/DDBJ whole genome shotgun (WGS) entry which is preliminary data.</text>
</comment>
<dbReference type="EMBL" id="MU007055">
    <property type="protein sequence ID" value="KAF2428320.1"/>
    <property type="molecule type" value="Genomic_DNA"/>
</dbReference>
<proteinExistence type="predicted"/>
<dbReference type="Proteomes" id="UP000800235">
    <property type="component" value="Unassembled WGS sequence"/>
</dbReference>
<dbReference type="AlphaFoldDB" id="A0A9P4NNC6"/>
<keyword evidence="2" id="KW-1185">Reference proteome</keyword>
<accession>A0A9P4NNC6</accession>
<name>A0A9P4NNC6_9PEZI</name>